<sequence length="176" mass="18125">MYSRVTLAGHPVHPMLIAYPVAGYTGTLVGFALYGATGQQFWLNWTIALNIAGVGGALLAAVPGLIDWVAGVPRKSAAKTVGAIHAGLNVAALGLFGASLGVYAAHWDGPATGATAGIVLSAVGLGCTLGAGFLGWTLVQDFHIGVRLTTMQERDELAVQKAQPIHLLHHRGTHTA</sequence>
<dbReference type="EMBL" id="SUMB01000012">
    <property type="protein sequence ID" value="TJZ44499.1"/>
    <property type="molecule type" value="Genomic_DNA"/>
</dbReference>
<feature type="domain" description="DUF2231" evidence="2">
    <location>
        <begin position="9"/>
        <end position="146"/>
    </location>
</feature>
<dbReference type="InterPro" id="IPR019251">
    <property type="entry name" value="DUF2231_TM"/>
</dbReference>
<keyword evidence="1" id="KW-0472">Membrane</keyword>
<dbReference type="Proteomes" id="UP000308697">
    <property type="component" value="Unassembled WGS sequence"/>
</dbReference>
<feature type="transmembrane region" description="Helical" evidence="1">
    <location>
        <begin position="42"/>
        <end position="66"/>
    </location>
</feature>
<evidence type="ECO:0000313" key="4">
    <source>
        <dbReference type="Proteomes" id="UP000308697"/>
    </source>
</evidence>
<proteinExistence type="predicted"/>
<organism evidence="3 4">
    <name type="scientific">Streptomyces piniterrae</name>
    <dbReference type="NCBI Taxonomy" id="2571125"/>
    <lineage>
        <taxon>Bacteria</taxon>
        <taxon>Bacillati</taxon>
        <taxon>Actinomycetota</taxon>
        <taxon>Actinomycetes</taxon>
        <taxon>Kitasatosporales</taxon>
        <taxon>Streptomycetaceae</taxon>
        <taxon>Streptomyces</taxon>
    </lineage>
</organism>
<keyword evidence="1" id="KW-0812">Transmembrane</keyword>
<feature type="transmembrane region" description="Helical" evidence="1">
    <location>
        <begin position="86"/>
        <end position="106"/>
    </location>
</feature>
<dbReference type="Pfam" id="PF09990">
    <property type="entry name" value="DUF2231"/>
    <property type="match status" value="1"/>
</dbReference>
<feature type="transmembrane region" description="Helical" evidence="1">
    <location>
        <begin position="12"/>
        <end position="36"/>
    </location>
</feature>
<evidence type="ECO:0000313" key="3">
    <source>
        <dbReference type="EMBL" id="TJZ44499.1"/>
    </source>
</evidence>
<accession>A0A4U0MU52</accession>
<reference evidence="3 4" key="1">
    <citation type="submission" date="2019-04" db="EMBL/GenBank/DDBJ databases">
        <title>Streptomyces piniterrae sp. nov., a heliquinomycin-producing actinomycete isolated from rhizosphere soil of Pinus yunnanensis.</title>
        <authorList>
            <person name="Zhuang X."/>
            <person name="Zhao J."/>
        </authorList>
    </citation>
    <scope>NUCLEOTIDE SEQUENCE [LARGE SCALE GENOMIC DNA]</scope>
    <source>
        <strain evidence="4">jys28</strain>
    </source>
</reference>
<evidence type="ECO:0000256" key="1">
    <source>
        <dbReference type="SAM" id="Phobius"/>
    </source>
</evidence>
<dbReference type="RefSeq" id="WP_136743258.1">
    <property type="nucleotide sequence ID" value="NZ_SUMB01000012.1"/>
</dbReference>
<feature type="transmembrane region" description="Helical" evidence="1">
    <location>
        <begin position="118"/>
        <end position="139"/>
    </location>
</feature>
<gene>
    <name evidence="3" type="ORF">FCH28_29585</name>
</gene>
<dbReference type="AlphaFoldDB" id="A0A4U0MU52"/>
<name>A0A4U0MU52_9ACTN</name>
<comment type="caution">
    <text evidence="3">The sequence shown here is derived from an EMBL/GenBank/DDBJ whole genome shotgun (WGS) entry which is preliminary data.</text>
</comment>
<dbReference type="OrthoDB" id="147178at2"/>
<keyword evidence="1" id="KW-1133">Transmembrane helix</keyword>
<evidence type="ECO:0000259" key="2">
    <source>
        <dbReference type="Pfam" id="PF09990"/>
    </source>
</evidence>
<protein>
    <submittedName>
        <fullName evidence="3">DUF2231 domain-containing protein</fullName>
    </submittedName>
</protein>
<keyword evidence="4" id="KW-1185">Reference proteome</keyword>